<organism evidence="3 4">
    <name type="scientific">Dasania phycosphaerae</name>
    <dbReference type="NCBI Taxonomy" id="2950436"/>
    <lineage>
        <taxon>Bacteria</taxon>
        <taxon>Pseudomonadati</taxon>
        <taxon>Pseudomonadota</taxon>
        <taxon>Gammaproteobacteria</taxon>
        <taxon>Cellvibrionales</taxon>
        <taxon>Spongiibacteraceae</taxon>
        <taxon>Dasania</taxon>
    </lineage>
</organism>
<dbReference type="SUPFAM" id="SSF51905">
    <property type="entry name" value="FAD/NAD(P)-binding domain"/>
    <property type="match status" value="1"/>
</dbReference>
<feature type="domain" description="FAD dependent oxidoreductase" evidence="2">
    <location>
        <begin position="37"/>
        <end position="387"/>
    </location>
</feature>
<protein>
    <submittedName>
        <fullName evidence="3">FAD-binding oxidoreductase</fullName>
    </submittedName>
</protein>
<sequence length="435" mass="47749">MNIFEQAQGQHINSYYAASANGATDFPALSEHIEAEVCVVGGGYAGMSAAIELAEQGHSVVLLEAVKMGWAASGRNGGQIIGGWNAGYDDLANSFGRDTATLFAEMSEEGKQIIYQRAEKYGIEADIKKGYVTAAMYKPHLADVQHYAEELEQWGYPHKVTVLSQQDMQQHVASDRYIGGLFDEGSGHFHPLNYALGEAKAAASLGVRIFEHSPVIKVDAGDEPKLYTEQGSVKAKQVILAGNCYLGKTAPKLQKKIMPASTFIIATEPLGAERAKQLLPTDAAVCDLRHILDYFRLSADGRLLFGGKTIYRGVDPKNIAKVMRKDMLKVFPQLADVKIDYAWGGHIDLSVNRMPYVGEYEANVYFAQGFSGHGVVPAHIAGRVLAEKVMGRTERYDAWQQIKHYSFPGGTLLRKPGFLLGSSFFYLQDIWASLR</sequence>
<dbReference type="PRINTS" id="PR00411">
    <property type="entry name" value="PNDRDTASEI"/>
</dbReference>
<reference evidence="3 4" key="1">
    <citation type="submission" date="2022-12" db="EMBL/GenBank/DDBJ databases">
        <title>Dasania phycosphaerae sp. nov., isolated from particulate material of the south coast of Korea.</title>
        <authorList>
            <person name="Jiang Y."/>
        </authorList>
    </citation>
    <scope>NUCLEOTIDE SEQUENCE [LARGE SCALE GENOMIC DNA]</scope>
    <source>
        <strain evidence="3 4">GY-19</strain>
    </source>
</reference>
<name>A0A9J6RLB3_9GAMM</name>
<keyword evidence="1" id="KW-0560">Oxidoreductase</keyword>
<dbReference type="InterPro" id="IPR036188">
    <property type="entry name" value="FAD/NAD-bd_sf"/>
</dbReference>
<dbReference type="PANTHER" id="PTHR13847:SF281">
    <property type="entry name" value="FAD DEPENDENT OXIDOREDUCTASE DOMAIN-CONTAINING PROTEIN"/>
    <property type="match status" value="1"/>
</dbReference>
<comment type="caution">
    <text evidence="3">The sequence shown here is derived from an EMBL/GenBank/DDBJ whole genome shotgun (WGS) entry which is preliminary data.</text>
</comment>
<dbReference type="Gene3D" id="3.50.50.60">
    <property type="entry name" value="FAD/NAD(P)-binding domain"/>
    <property type="match status" value="1"/>
</dbReference>
<keyword evidence="4" id="KW-1185">Reference proteome</keyword>
<dbReference type="Pfam" id="PF01266">
    <property type="entry name" value="DAO"/>
    <property type="match status" value="1"/>
</dbReference>
<dbReference type="GO" id="GO:0005737">
    <property type="term" value="C:cytoplasm"/>
    <property type="evidence" value="ECO:0007669"/>
    <property type="project" value="TreeGrafter"/>
</dbReference>
<evidence type="ECO:0000259" key="2">
    <source>
        <dbReference type="Pfam" id="PF01266"/>
    </source>
</evidence>
<dbReference type="PANTHER" id="PTHR13847">
    <property type="entry name" value="SARCOSINE DEHYDROGENASE-RELATED"/>
    <property type="match status" value="1"/>
</dbReference>
<dbReference type="AlphaFoldDB" id="A0A9J6RLB3"/>
<accession>A0A9J6RLB3</accession>
<dbReference type="EMBL" id="JAPTGG010000007">
    <property type="protein sequence ID" value="MCZ0865510.1"/>
    <property type="molecule type" value="Genomic_DNA"/>
</dbReference>
<dbReference type="RefSeq" id="WP_258331656.1">
    <property type="nucleotide sequence ID" value="NZ_JAPTGG010000007.1"/>
</dbReference>
<proteinExistence type="predicted"/>
<gene>
    <name evidence="3" type="ORF">O0V09_09880</name>
</gene>
<dbReference type="Proteomes" id="UP001069090">
    <property type="component" value="Unassembled WGS sequence"/>
</dbReference>
<evidence type="ECO:0000313" key="4">
    <source>
        <dbReference type="Proteomes" id="UP001069090"/>
    </source>
</evidence>
<dbReference type="InterPro" id="IPR006076">
    <property type="entry name" value="FAD-dep_OxRdtase"/>
</dbReference>
<evidence type="ECO:0000256" key="1">
    <source>
        <dbReference type="ARBA" id="ARBA00023002"/>
    </source>
</evidence>
<evidence type="ECO:0000313" key="3">
    <source>
        <dbReference type="EMBL" id="MCZ0865510.1"/>
    </source>
</evidence>
<dbReference type="Gene3D" id="3.30.9.10">
    <property type="entry name" value="D-Amino Acid Oxidase, subunit A, domain 2"/>
    <property type="match status" value="1"/>
</dbReference>
<dbReference type="GO" id="GO:0016491">
    <property type="term" value="F:oxidoreductase activity"/>
    <property type="evidence" value="ECO:0007669"/>
    <property type="project" value="UniProtKB-KW"/>
</dbReference>